<dbReference type="InterPro" id="IPR026444">
    <property type="entry name" value="Secre_tail"/>
</dbReference>
<organism evidence="3 4">
    <name type="scientific">Brumimicrobium aurantiacum</name>
    <dbReference type="NCBI Taxonomy" id="1737063"/>
    <lineage>
        <taxon>Bacteria</taxon>
        <taxon>Pseudomonadati</taxon>
        <taxon>Bacteroidota</taxon>
        <taxon>Flavobacteriia</taxon>
        <taxon>Flavobacteriales</taxon>
        <taxon>Crocinitomicaceae</taxon>
        <taxon>Brumimicrobium</taxon>
    </lineage>
</organism>
<proteinExistence type="predicted"/>
<evidence type="ECO:0000313" key="3">
    <source>
        <dbReference type="EMBL" id="RFC54417.1"/>
    </source>
</evidence>
<evidence type="ECO:0000259" key="2">
    <source>
        <dbReference type="Pfam" id="PF18962"/>
    </source>
</evidence>
<reference evidence="3 4" key="1">
    <citation type="submission" date="2018-08" db="EMBL/GenBank/DDBJ databases">
        <title>The draft genome squence of Brumimicrobium sp. N62.</title>
        <authorList>
            <person name="Du Z.-J."/>
            <person name="Luo H.-R."/>
        </authorList>
    </citation>
    <scope>NUCLEOTIDE SEQUENCE [LARGE SCALE GENOMIC DNA]</scope>
    <source>
        <strain evidence="3 4">N62</strain>
    </source>
</reference>
<evidence type="ECO:0000313" key="4">
    <source>
        <dbReference type="Proteomes" id="UP000257127"/>
    </source>
</evidence>
<dbReference type="NCBIfam" id="TIGR04183">
    <property type="entry name" value="Por_Secre_tail"/>
    <property type="match status" value="1"/>
</dbReference>
<protein>
    <submittedName>
        <fullName evidence="3">T9SS C-terminal target domain-containing protein</fullName>
    </submittedName>
</protein>
<dbReference type="Proteomes" id="UP000257127">
    <property type="component" value="Unassembled WGS sequence"/>
</dbReference>
<keyword evidence="1" id="KW-0732">Signal</keyword>
<dbReference type="OrthoDB" id="849076at2"/>
<keyword evidence="4" id="KW-1185">Reference proteome</keyword>
<accession>A0A3E1EY05</accession>
<dbReference type="Pfam" id="PF18962">
    <property type="entry name" value="Por_Secre_tail"/>
    <property type="match status" value="1"/>
</dbReference>
<feature type="domain" description="Secretion system C-terminal sorting" evidence="2">
    <location>
        <begin position="265"/>
        <end position="340"/>
    </location>
</feature>
<name>A0A3E1EY05_9FLAO</name>
<dbReference type="EMBL" id="QURB01000004">
    <property type="protein sequence ID" value="RFC54417.1"/>
    <property type="molecule type" value="Genomic_DNA"/>
</dbReference>
<dbReference type="AlphaFoldDB" id="A0A3E1EY05"/>
<gene>
    <name evidence="3" type="ORF">DXU93_08305</name>
</gene>
<evidence type="ECO:0000256" key="1">
    <source>
        <dbReference type="ARBA" id="ARBA00022729"/>
    </source>
</evidence>
<sequence length="342" mass="39487">MIINMLINLVLSFRMRVSVQAKPLFLMVLFVTIFPPISQSQIYPSSCTGSEYAFNRFKIDATQIAVRKFFDQNLTYKDSIDVPDAHRDTILNALIAVYNLSIPESDSVDWLDIDIIYQRMGDVFISVDTSYFTMSEPSLDSLITKYNLSYFYHNPEVIVFNVADKYNQRALIKALEDVSGISDAAGRFTEMDGGNIEAEIHDDYVELVYTYAWHLCPFNCQYYRHWKFRVYYDCSVEFVEAYGDEYFPLDELGLNNNGIFEDISLFPNPANDKLNISLNNYTNSMKLEIIDLTGKKVKTLNYSSQGNVEFKMSIDISNLRNGLYFCKFTSDGKQVTHKFIKQ</sequence>
<comment type="caution">
    <text evidence="3">The sequence shown here is derived from an EMBL/GenBank/DDBJ whole genome shotgun (WGS) entry which is preliminary data.</text>
</comment>